<evidence type="ECO:0000256" key="5">
    <source>
        <dbReference type="ARBA" id="ARBA00022989"/>
    </source>
</evidence>
<dbReference type="InterPro" id="IPR004895">
    <property type="entry name" value="Prenylated_rab_accept_PRA1"/>
</dbReference>
<accession>A0A814MTM4</accession>
<organism evidence="8 9">
    <name type="scientific">Adineta ricciae</name>
    <name type="common">Rotifer</name>
    <dbReference type="NCBI Taxonomy" id="249248"/>
    <lineage>
        <taxon>Eukaryota</taxon>
        <taxon>Metazoa</taxon>
        <taxon>Spiralia</taxon>
        <taxon>Gnathifera</taxon>
        <taxon>Rotifera</taxon>
        <taxon>Eurotatoria</taxon>
        <taxon>Bdelloidea</taxon>
        <taxon>Adinetida</taxon>
        <taxon>Adinetidae</taxon>
        <taxon>Adineta</taxon>
    </lineage>
</organism>
<name>A0A814MTM4_ADIRI</name>
<gene>
    <name evidence="8" type="ORF">EDS130_LOCUS19059</name>
</gene>
<evidence type="ECO:0000256" key="3">
    <source>
        <dbReference type="ARBA" id="ARBA00006483"/>
    </source>
</evidence>
<comment type="caution">
    <text evidence="8">The sequence shown here is derived from an EMBL/GenBank/DDBJ whole genome shotgun (WGS) entry which is preliminary data.</text>
</comment>
<feature type="transmembrane region" description="Helical" evidence="7">
    <location>
        <begin position="157"/>
        <end position="190"/>
    </location>
</feature>
<dbReference type="PANTHER" id="PTHR19317">
    <property type="entry name" value="PRENYLATED RAB ACCEPTOR 1-RELATED"/>
    <property type="match status" value="1"/>
</dbReference>
<keyword evidence="5 7" id="KW-1133">Transmembrane helix</keyword>
<dbReference type="GO" id="GO:0008021">
    <property type="term" value="C:synaptic vesicle"/>
    <property type="evidence" value="ECO:0007669"/>
    <property type="project" value="UniProtKB-SubCell"/>
</dbReference>
<dbReference type="Pfam" id="PF03208">
    <property type="entry name" value="PRA1"/>
    <property type="match status" value="1"/>
</dbReference>
<sequence>MRTFRILSASGFTQLLVLTNAICMGFWIGYSNKTEYSNYSNAFNNWSLANLQKINVQELYTRQRQSLRPWFEFFNTAKFKTPKNVATGTKRLVANIEHYQTNYVIVIIILSIYCVITTPSLLFVLLAMAAGCYVVNVKNREKQLVLMGRQIPLTQQYVAVLCLCIPLLVMVGAGAAIFWILGASVFVIALHAIFHQSPNQDAFGLQLEEV</sequence>
<proteinExistence type="inferred from homology"/>
<feature type="transmembrane region" description="Helical" evidence="7">
    <location>
        <begin position="103"/>
        <end position="136"/>
    </location>
</feature>
<dbReference type="Proteomes" id="UP000663852">
    <property type="component" value="Unassembled WGS sequence"/>
</dbReference>
<evidence type="ECO:0000256" key="6">
    <source>
        <dbReference type="ARBA" id="ARBA00023136"/>
    </source>
</evidence>
<evidence type="ECO:0000256" key="1">
    <source>
        <dbReference type="ARBA" id="ARBA00004141"/>
    </source>
</evidence>
<dbReference type="PANTHER" id="PTHR19317:SF0">
    <property type="entry name" value="PRENYLATED RAB ACCEPTOR PROTEIN 1"/>
    <property type="match status" value="1"/>
</dbReference>
<protein>
    <recommendedName>
        <fullName evidence="7">PRA1 family protein</fullName>
    </recommendedName>
</protein>
<keyword evidence="4 7" id="KW-0812">Transmembrane</keyword>
<evidence type="ECO:0000313" key="8">
    <source>
        <dbReference type="EMBL" id="CAF1082723.1"/>
    </source>
</evidence>
<evidence type="ECO:0000256" key="2">
    <source>
        <dbReference type="ARBA" id="ARBA00004234"/>
    </source>
</evidence>
<evidence type="ECO:0000256" key="4">
    <source>
        <dbReference type="ARBA" id="ARBA00022692"/>
    </source>
</evidence>
<evidence type="ECO:0000313" key="9">
    <source>
        <dbReference type="Proteomes" id="UP000663852"/>
    </source>
</evidence>
<comment type="similarity">
    <text evidence="3 7">Belongs to the PRA1 family.</text>
</comment>
<reference evidence="8" key="1">
    <citation type="submission" date="2021-02" db="EMBL/GenBank/DDBJ databases">
        <authorList>
            <person name="Nowell W R."/>
        </authorList>
    </citation>
    <scope>NUCLEOTIDE SEQUENCE</scope>
</reference>
<dbReference type="GO" id="GO:0016020">
    <property type="term" value="C:membrane"/>
    <property type="evidence" value="ECO:0007669"/>
    <property type="project" value="UniProtKB-SubCell"/>
</dbReference>
<comment type="subcellular location">
    <subcellularLocation>
        <location evidence="2">Cytoplasmic vesicle</location>
        <location evidence="2">Secretory vesicle</location>
        <location evidence="2">Synaptic vesicle</location>
    </subcellularLocation>
    <subcellularLocation>
        <location evidence="1 7">Membrane</location>
        <topology evidence="1 7">Multi-pass membrane protein</topology>
    </subcellularLocation>
</comment>
<feature type="transmembrane region" description="Helical" evidence="7">
    <location>
        <begin position="12"/>
        <end position="30"/>
    </location>
</feature>
<dbReference type="EMBL" id="CAJNOJ010000090">
    <property type="protein sequence ID" value="CAF1082723.1"/>
    <property type="molecule type" value="Genomic_DNA"/>
</dbReference>
<dbReference type="OrthoDB" id="63113at2759"/>
<keyword evidence="6 7" id="KW-0472">Membrane</keyword>
<dbReference type="GO" id="GO:0005794">
    <property type="term" value="C:Golgi apparatus"/>
    <property type="evidence" value="ECO:0007669"/>
    <property type="project" value="TreeGrafter"/>
</dbReference>
<dbReference type="AlphaFoldDB" id="A0A814MTM4"/>
<evidence type="ECO:0000256" key="7">
    <source>
        <dbReference type="RuleBase" id="RU363107"/>
    </source>
</evidence>